<dbReference type="GO" id="GO:0042391">
    <property type="term" value="P:regulation of membrane potential"/>
    <property type="evidence" value="ECO:0007669"/>
    <property type="project" value="TreeGrafter"/>
</dbReference>
<comment type="subcellular location">
    <subcellularLocation>
        <location evidence="3">Synapse</location>
    </subcellularLocation>
</comment>
<feature type="compositionally biased region" description="Pro residues" evidence="4">
    <location>
        <begin position="1277"/>
        <end position="1294"/>
    </location>
</feature>
<dbReference type="GO" id="GO:0048788">
    <property type="term" value="C:cytoskeleton of presynaptic active zone"/>
    <property type="evidence" value="ECO:0007669"/>
    <property type="project" value="TreeGrafter"/>
</dbReference>
<dbReference type="InterPro" id="IPR035892">
    <property type="entry name" value="C2_domain_sf"/>
</dbReference>
<protein>
    <submittedName>
        <fullName evidence="5">RIMS2</fullName>
    </submittedName>
</protein>
<feature type="compositionally biased region" description="Gly residues" evidence="4">
    <location>
        <begin position="677"/>
        <end position="687"/>
    </location>
</feature>
<organism evidence="5 6">
    <name type="scientific">Lepeophtheirus salmonis</name>
    <name type="common">Salmon louse</name>
    <name type="synonym">Caligus salmonis</name>
    <dbReference type="NCBI Taxonomy" id="72036"/>
    <lineage>
        <taxon>Eukaryota</taxon>
        <taxon>Metazoa</taxon>
        <taxon>Ecdysozoa</taxon>
        <taxon>Arthropoda</taxon>
        <taxon>Crustacea</taxon>
        <taxon>Multicrustacea</taxon>
        <taxon>Hexanauplia</taxon>
        <taxon>Copepoda</taxon>
        <taxon>Siphonostomatoida</taxon>
        <taxon>Caligidae</taxon>
        <taxon>Lepeophtheirus</taxon>
    </lineage>
</organism>
<dbReference type="InterPro" id="IPR036034">
    <property type="entry name" value="PDZ_sf"/>
</dbReference>
<keyword evidence="6" id="KW-1185">Reference proteome</keyword>
<dbReference type="EMBL" id="HG994581">
    <property type="protein sequence ID" value="CAF2874625.1"/>
    <property type="molecule type" value="Genomic_DNA"/>
</dbReference>
<feature type="compositionally biased region" description="Polar residues" evidence="4">
    <location>
        <begin position="592"/>
        <end position="603"/>
    </location>
</feature>
<dbReference type="InterPro" id="IPR010911">
    <property type="entry name" value="Rab_BD"/>
</dbReference>
<dbReference type="Gene3D" id="2.30.42.10">
    <property type="match status" value="1"/>
</dbReference>
<feature type="compositionally biased region" description="Low complexity" evidence="4">
    <location>
        <begin position="1302"/>
        <end position="1312"/>
    </location>
</feature>
<proteinExistence type="predicted"/>
<feature type="region of interest" description="Disordered" evidence="4">
    <location>
        <begin position="664"/>
        <end position="742"/>
    </location>
</feature>
<dbReference type="PANTHER" id="PTHR12157:SF21">
    <property type="entry name" value="RAB3 INTERACTING MOLECULE, ISOFORM F"/>
    <property type="match status" value="1"/>
</dbReference>
<feature type="compositionally biased region" description="Polar residues" evidence="4">
    <location>
        <begin position="368"/>
        <end position="377"/>
    </location>
</feature>
<dbReference type="InterPro" id="IPR011011">
    <property type="entry name" value="Znf_FYVE_PHD"/>
</dbReference>
<feature type="region of interest" description="Disordered" evidence="4">
    <location>
        <begin position="1066"/>
        <end position="1251"/>
    </location>
</feature>
<sequence length="1639" mass="181057">MKAILRHILKFGSMDKSASCSHSGSSSQITPDLSHLTPEEREIIENVMQRQHNEESKEIMFLRHKQEEIAHAKYVSKQNLRTESVIFCHYCSLRCCARCGGKVTLRSNKVIWVCLLCRKKQELLIKTGSWMKSSLPESFQNYPHLDDSDLLRRIKADIITSPPSSSSTSSKSVPPLPSSSAFLRKSISLSPAMPDPSIDNIISSNPPPHHFPYTPRQAPPFTHQRPFYPRFPRGQQLSRQRSLEGGFPSSASSSASSTAGGGMHHLPSSIIPSPTASISSNRGGTPRRLSEGEPPRLFRYPYQHRGGSRMPPPSYRMRHPPSSWGRESLSAPEDNIPRHHSRDLYPRVLVSEGESRDQCTPLFDPENGNDSLSSDQSECVRPPPPKPHKRKTHLHHPHSEKGLILLSSSEEELQSTPDCTTSCEEFESESISEKGELEIQGTERLLKEEILDAKIKKFFGIQENDSQDKNILSLGGEAKKRRKGYLHHPLLLSRGEEVKKKSKVFCIPGTHGQSAPPYLHRHRFITRSNSVPEQYDPYNNEWLIGNRGCSSSYPWEDDDHPSLSLDRTSHTINSASRPIGGHQYRQYSLSSELPTTSYGRQQNSYISSGSSSSRHHPSLVHQSRIESSSRGLSKYSFNPLPPSRPPLTLGRSLQLVTSGSFLASTASSSEQHRNIASGGGGGGGLATGIGAPTTTTQDVESGRWAHWDTIRQESQESATRDSGIETSSCFTSSEDSNRGDQFHFKKHPVSWQQDGPRLVGHMILQKNLKEGYGSSSTASLLGVKVVGGKLLPITNHYGAIVEKVKKGSVADTIGHLLPGDEVLEWNGHSLVGKTYEEVHDIISDSRHDSQVELRVSRSRPLPSDMGRSAVNNTSGGFVHARPANPYGRKYMERPSVTISDPLGDTHMLRSHSPSNLSQPSATRIQVKTWYDTDRVSLIVTVLSAVDLPPRVNGQYRNPYAKVYLLPDRSESSKRRTKTLGNTNNPNWNQSFVFTNIEAYELASRVLEVTIWDYDRFGANEFLGEVSVNGEDLVGGSSGDEGTWLPLSHHHPPFFSDQVGVLKRGMYLDTDHPSSSHHHISPPSTMSRLSDSEFSDLDEYGLPRGAGNIPGVTDLDRYPSRRYDADYIQSSNPQDHSRRQNFPHHKYQDPDDQSHYYSSSYYHSRSRSQEDERRVPQMPPSSTSLSHSHHHRGASRSATATPTGSPQKRRLPQIPSSTRERDFDDRPRMLKNRVRPPPNGPFGGGRRGGYSDTELVTMDRYEQDYDTQRGYYTGDDVLPPPPPPRGRGVPPPPPIQATGSGGSRRPSYSSGGRMMSETHQPTVEFAGDSDIESVISAFSSQSAPHSRGGRKTGVHGKANLDRIHLDRTLTERDDKADSFVLDGSLSDTAVSSLDALDRQKQVKDALRKGQSIGPDNMGQSGGNPSSSGLGKKSNSTSQLSAAGSHKRRLGLLGAKRTTITVHRSEEILPSDIRSRDVTSGLVRQNTSVSSEGEDKDLDLDGAESWLTSSARLGSEGQLSEFIEGLGPGQLVGRQVLASPALGDIQISMCDRRGHLEVEVIRARGLQCKPGSKLPGFKVYLVCGKRCLAKAKTATARRTLDPLYQQQLVFHEKYHGCVFTVSLPPNGPSKKGSIHSLDSFG</sequence>
<evidence type="ECO:0000256" key="1">
    <source>
        <dbReference type="ARBA" id="ARBA00022737"/>
    </source>
</evidence>
<dbReference type="GO" id="GO:0006886">
    <property type="term" value="P:intracellular protein transport"/>
    <property type="evidence" value="ECO:0007669"/>
    <property type="project" value="InterPro"/>
</dbReference>
<dbReference type="Gene3D" id="3.30.40.10">
    <property type="entry name" value="Zinc/RING finger domain, C3HC4 (zinc finger)"/>
    <property type="match status" value="1"/>
</dbReference>
<dbReference type="SMART" id="SM00239">
    <property type="entry name" value="C2"/>
    <property type="match status" value="2"/>
</dbReference>
<feature type="region of interest" description="Disordered" evidence="4">
    <location>
        <begin position="592"/>
        <end position="646"/>
    </location>
</feature>
<dbReference type="GO" id="GO:0048167">
    <property type="term" value="P:regulation of synaptic plasticity"/>
    <property type="evidence" value="ECO:0007669"/>
    <property type="project" value="TreeGrafter"/>
</dbReference>
<feature type="region of interest" description="Disordered" evidence="4">
    <location>
        <begin position="194"/>
        <end position="398"/>
    </location>
</feature>
<gene>
    <name evidence="5" type="ORF">LSAA_6512</name>
</gene>
<feature type="compositionally biased region" description="Low complexity" evidence="4">
    <location>
        <begin position="249"/>
        <end position="258"/>
    </location>
</feature>
<feature type="region of interest" description="Disordered" evidence="4">
    <location>
        <begin position="1400"/>
        <end position="1446"/>
    </location>
</feature>
<dbReference type="CDD" id="cd06714">
    <property type="entry name" value="PDZ_RIM-like"/>
    <property type="match status" value="1"/>
</dbReference>
<dbReference type="GO" id="GO:0031267">
    <property type="term" value="F:small GTPase binding"/>
    <property type="evidence" value="ECO:0007669"/>
    <property type="project" value="InterPro"/>
</dbReference>
<dbReference type="Gene3D" id="2.60.40.150">
    <property type="entry name" value="C2 domain"/>
    <property type="match status" value="2"/>
</dbReference>
<dbReference type="GO" id="GO:0044325">
    <property type="term" value="F:transmembrane transporter binding"/>
    <property type="evidence" value="ECO:0007669"/>
    <property type="project" value="TreeGrafter"/>
</dbReference>
<dbReference type="PROSITE" id="PS50916">
    <property type="entry name" value="RABBD"/>
    <property type="match status" value="1"/>
</dbReference>
<reference evidence="5" key="1">
    <citation type="submission" date="2021-02" db="EMBL/GenBank/DDBJ databases">
        <authorList>
            <person name="Bekaert M."/>
        </authorList>
    </citation>
    <scope>NUCLEOTIDE SEQUENCE</scope>
    <source>
        <strain evidence="5">IoA-00</strain>
    </source>
</reference>
<evidence type="ECO:0000256" key="2">
    <source>
        <dbReference type="ARBA" id="ARBA00023018"/>
    </source>
</evidence>
<dbReference type="PROSITE" id="PS50004">
    <property type="entry name" value="C2"/>
    <property type="match status" value="1"/>
</dbReference>
<dbReference type="SMART" id="SM00228">
    <property type="entry name" value="PDZ"/>
    <property type="match status" value="1"/>
</dbReference>
<dbReference type="InterPro" id="IPR054386">
    <property type="entry name" value="RIM_Znf"/>
</dbReference>
<evidence type="ECO:0000313" key="5">
    <source>
        <dbReference type="EMBL" id="CAF2874625.1"/>
    </source>
</evidence>
<name>A0A7R8H549_LEPSM</name>
<feature type="compositionally biased region" description="Basic and acidic residues" evidence="4">
    <location>
        <begin position="1113"/>
        <end position="1124"/>
    </location>
</feature>
<feature type="region of interest" description="Disordered" evidence="4">
    <location>
        <begin position="1337"/>
        <end position="1358"/>
    </location>
</feature>
<feature type="compositionally biased region" description="Basic and acidic residues" evidence="4">
    <location>
        <begin position="1217"/>
        <end position="1227"/>
    </location>
</feature>
<dbReference type="InterPro" id="IPR001478">
    <property type="entry name" value="PDZ"/>
</dbReference>
<feature type="compositionally biased region" description="Polar residues" evidence="4">
    <location>
        <begin position="724"/>
        <end position="734"/>
    </location>
</feature>
<dbReference type="InterPro" id="IPR013083">
    <property type="entry name" value="Znf_RING/FYVE/PHD"/>
</dbReference>
<dbReference type="SUPFAM" id="SSF50156">
    <property type="entry name" value="PDZ domain-like"/>
    <property type="match status" value="1"/>
</dbReference>
<dbReference type="InterPro" id="IPR039032">
    <property type="entry name" value="Rim-like"/>
</dbReference>
<dbReference type="Proteomes" id="UP000675881">
    <property type="component" value="Chromosome 2"/>
</dbReference>
<feature type="region of interest" description="Disordered" evidence="4">
    <location>
        <begin position="1268"/>
        <end position="1314"/>
    </location>
</feature>
<feature type="compositionally biased region" description="Basic residues" evidence="4">
    <location>
        <begin position="386"/>
        <end position="398"/>
    </location>
</feature>
<feature type="compositionally biased region" description="Polar residues" evidence="4">
    <location>
        <begin position="1421"/>
        <end position="1440"/>
    </location>
</feature>
<keyword evidence="2" id="KW-0770">Synapse</keyword>
<feature type="compositionally biased region" description="Basic and acidic residues" evidence="4">
    <location>
        <begin position="700"/>
        <end position="723"/>
    </location>
</feature>
<evidence type="ECO:0000313" key="6">
    <source>
        <dbReference type="Proteomes" id="UP000675881"/>
    </source>
</evidence>
<feature type="region of interest" description="Disordered" evidence="4">
    <location>
        <begin position="859"/>
        <end position="888"/>
    </location>
</feature>
<accession>A0A7R8H549</accession>
<evidence type="ECO:0000256" key="4">
    <source>
        <dbReference type="SAM" id="MobiDB-lite"/>
    </source>
</evidence>
<dbReference type="SUPFAM" id="SSF57903">
    <property type="entry name" value="FYVE/PHD zinc finger"/>
    <property type="match status" value="1"/>
</dbReference>
<dbReference type="PANTHER" id="PTHR12157">
    <property type="entry name" value="REGULATING SYNAPTIC MEMBRANE EXOCYTOSIS PROTEIN"/>
    <property type="match status" value="1"/>
</dbReference>
<dbReference type="InterPro" id="IPR041489">
    <property type="entry name" value="PDZ_6"/>
</dbReference>
<dbReference type="SUPFAM" id="SSF49562">
    <property type="entry name" value="C2 domain (Calcium/lipid-binding domain, CaLB)"/>
    <property type="match status" value="2"/>
</dbReference>
<dbReference type="PROSITE" id="PS50106">
    <property type="entry name" value="PDZ"/>
    <property type="match status" value="1"/>
</dbReference>
<dbReference type="OrthoDB" id="420032at2759"/>
<dbReference type="GO" id="GO:0050806">
    <property type="term" value="P:positive regulation of synaptic transmission"/>
    <property type="evidence" value="ECO:0007669"/>
    <property type="project" value="TreeGrafter"/>
</dbReference>
<dbReference type="GO" id="GO:0048791">
    <property type="term" value="P:calcium ion-regulated exocytosis of neurotransmitter"/>
    <property type="evidence" value="ECO:0007669"/>
    <property type="project" value="TreeGrafter"/>
</dbReference>
<dbReference type="Pfam" id="PF17820">
    <property type="entry name" value="PDZ_6"/>
    <property type="match status" value="1"/>
</dbReference>
<dbReference type="InterPro" id="IPR000008">
    <property type="entry name" value="C2_dom"/>
</dbReference>
<keyword evidence="1" id="KW-0677">Repeat</keyword>
<dbReference type="Pfam" id="PF22601">
    <property type="entry name" value="RIM2a_ZnF"/>
    <property type="match status" value="1"/>
</dbReference>
<evidence type="ECO:0000256" key="3">
    <source>
        <dbReference type="ARBA" id="ARBA00034103"/>
    </source>
</evidence>
<dbReference type="Pfam" id="PF00168">
    <property type="entry name" value="C2"/>
    <property type="match status" value="2"/>
</dbReference>
<dbReference type="GO" id="GO:0042734">
    <property type="term" value="C:presynaptic membrane"/>
    <property type="evidence" value="ECO:0007669"/>
    <property type="project" value="TreeGrafter"/>
</dbReference>
<feature type="compositionally biased region" description="Low complexity" evidence="4">
    <location>
        <begin position="267"/>
        <end position="280"/>
    </location>
</feature>